<name>A0A8H7GKF5_9ASCO</name>
<feature type="chain" id="PRO_5034332191" evidence="1">
    <location>
        <begin position="17"/>
        <end position="154"/>
    </location>
</feature>
<dbReference type="EMBL" id="JACBPP010000010">
    <property type="protein sequence ID" value="KAF7999105.1"/>
    <property type="molecule type" value="Genomic_DNA"/>
</dbReference>
<keyword evidence="3" id="KW-1185">Reference proteome</keyword>
<evidence type="ECO:0000313" key="3">
    <source>
        <dbReference type="Proteomes" id="UP000649328"/>
    </source>
</evidence>
<protein>
    <submittedName>
        <fullName evidence="2">Uncharacterized protein</fullName>
    </submittedName>
</protein>
<keyword evidence="1" id="KW-0732">Signal</keyword>
<gene>
    <name evidence="2" type="ORF">HF325_006637</name>
</gene>
<dbReference type="PROSITE" id="PS51257">
    <property type="entry name" value="PROKAR_LIPOPROTEIN"/>
    <property type="match status" value="1"/>
</dbReference>
<dbReference type="Proteomes" id="UP000649328">
    <property type="component" value="Unassembled WGS sequence"/>
</dbReference>
<dbReference type="OrthoDB" id="10270526at2759"/>
<proteinExistence type="predicted"/>
<dbReference type="AlphaFoldDB" id="A0A8H7GKF5"/>
<accession>A0A8H7GKF5</accession>
<feature type="signal peptide" evidence="1">
    <location>
        <begin position="1"/>
        <end position="16"/>
    </location>
</feature>
<evidence type="ECO:0000256" key="1">
    <source>
        <dbReference type="SAM" id="SignalP"/>
    </source>
</evidence>
<evidence type="ECO:0000313" key="2">
    <source>
        <dbReference type="EMBL" id="KAF7999105.1"/>
    </source>
</evidence>
<comment type="caution">
    <text evidence="2">The sequence shown here is derived from an EMBL/GenBank/DDBJ whole genome shotgun (WGS) entry which is preliminary data.</text>
</comment>
<reference evidence="2" key="1">
    <citation type="submission" date="2020-10" db="EMBL/GenBank/DDBJ databases">
        <title>The Whole-Genome Sequence of Metschnikowia persimmonesis, a Novel Endophytic Yeast Species Isolated from Medicinal Plant Diospyros kaki Thumb.</title>
        <authorList>
            <person name="Rahmat E."/>
            <person name="Kang Y."/>
        </authorList>
    </citation>
    <scope>NUCLEOTIDE SEQUENCE</scope>
    <source>
        <strain evidence="2">KIOM G15050</strain>
    </source>
</reference>
<sequence>MFKLQVFLALATIACSVSIDNSAENVRNLESEDVYRPEIWESEDSEDWLVSRGMQESESLEPFNGVYATYLAYRKEGEIITWASKVIEEEGCSSAFGQMANTIQWDVMGQSCGYVLFKEDGCKGPISFDTQGFNVVGDGSRMTPGFRSVYFQCR</sequence>
<organism evidence="2 3">
    <name type="scientific">Metschnikowia pulcherrima</name>
    <dbReference type="NCBI Taxonomy" id="27326"/>
    <lineage>
        <taxon>Eukaryota</taxon>
        <taxon>Fungi</taxon>
        <taxon>Dikarya</taxon>
        <taxon>Ascomycota</taxon>
        <taxon>Saccharomycotina</taxon>
        <taxon>Pichiomycetes</taxon>
        <taxon>Metschnikowiaceae</taxon>
        <taxon>Metschnikowia</taxon>
    </lineage>
</organism>